<dbReference type="RefSeq" id="WP_177195442.1">
    <property type="nucleotide sequence ID" value="NZ_FOTY01000004.1"/>
</dbReference>
<feature type="transmembrane region" description="Helical" evidence="1">
    <location>
        <begin position="73"/>
        <end position="92"/>
    </location>
</feature>
<feature type="transmembrane region" description="Helical" evidence="1">
    <location>
        <begin position="145"/>
        <end position="162"/>
    </location>
</feature>
<proteinExistence type="predicted"/>
<protein>
    <submittedName>
        <fullName evidence="2">Inner membrane protein</fullName>
    </submittedName>
</protein>
<evidence type="ECO:0000313" key="2">
    <source>
        <dbReference type="EMBL" id="SFL73929.1"/>
    </source>
</evidence>
<feature type="transmembrane region" description="Helical" evidence="1">
    <location>
        <begin position="98"/>
        <end position="124"/>
    </location>
</feature>
<organism evidence="2 3">
    <name type="scientific">Salibacterium qingdaonense</name>
    <dbReference type="NCBI Taxonomy" id="266892"/>
    <lineage>
        <taxon>Bacteria</taxon>
        <taxon>Bacillati</taxon>
        <taxon>Bacillota</taxon>
        <taxon>Bacilli</taxon>
        <taxon>Bacillales</taxon>
        <taxon>Bacillaceae</taxon>
    </lineage>
</organism>
<dbReference type="PANTHER" id="PTHR35531">
    <property type="entry name" value="INNER MEMBRANE PROTEIN YBCI-RELATED"/>
    <property type="match status" value="1"/>
</dbReference>
<dbReference type="Pfam" id="PF04307">
    <property type="entry name" value="YdjM"/>
    <property type="match status" value="1"/>
</dbReference>
<dbReference type="STRING" id="266892.SAMN04488054_104120"/>
<name>A0A1I4K5J1_9BACI</name>
<evidence type="ECO:0000256" key="1">
    <source>
        <dbReference type="SAM" id="Phobius"/>
    </source>
</evidence>
<keyword evidence="1" id="KW-0472">Membrane</keyword>
<dbReference type="PANTHER" id="PTHR35531:SF1">
    <property type="entry name" value="INNER MEMBRANE PROTEIN YBCI-RELATED"/>
    <property type="match status" value="1"/>
</dbReference>
<evidence type="ECO:0000313" key="3">
    <source>
        <dbReference type="Proteomes" id="UP000199668"/>
    </source>
</evidence>
<keyword evidence="1" id="KW-1133">Transmembrane helix</keyword>
<dbReference type="InterPro" id="IPR007404">
    <property type="entry name" value="YdjM-like"/>
</dbReference>
<keyword evidence="3" id="KW-1185">Reference proteome</keyword>
<sequence length="163" mass="17721">MNAGTHTIGALAAGTAVYWAGSFSLAGPEAAVYTAAVLIGGLLPDICQPFSWIGRRTRPVSTMIQKLFGHRSITHSILFMVFLYFCSGLIPYDWGMAVQYGLTIGAVSHLLLDMMTPQGIHLLYPVKQKISFPLTTKTGSKTGEGAVSFLMLCWIVYFGVHFI</sequence>
<dbReference type="EMBL" id="FOTY01000004">
    <property type="protein sequence ID" value="SFL73929.1"/>
    <property type="molecule type" value="Genomic_DNA"/>
</dbReference>
<keyword evidence="1" id="KW-0812">Transmembrane</keyword>
<dbReference type="AlphaFoldDB" id="A0A1I4K5J1"/>
<dbReference type="Proteomes" id="UP000199668">
    <property type="component" value="Unassembled WGS sequence"/>
</dbReference>
<gene>
    <name evidence="2" type="ORF">SAMN04488054_104120</name>
</gene>
<accession>A0A1I4K5J1</accession>
<reference evidence="2 3" key="1">
    <citation type="submission" date="2016-10" db="EMBL/GenBank/DDBJ databases">
        <authorList>
            <person name="de Groot N.N."/>
        </authorList>
    </citation>
    <scope>NUCLEOTIDE SEQUENCE [LARGE SCALE GENOMIC DNA]</scope>
    <source>
        <strain evidence="2 3">CGMCC 1.6134</strain>
    </source>
</reference>
<feature type="transmembrane region" description="Helical" evidence="1">
    <location>
        <begin position="30"/>
        <end position="52"/>
    </location>
</feature>